<keyword evidence="4" id="KW-0472">Membrane</keyword>
<keyword evidence="3" id="KW-0732">Signal</keyword>
<evidence type="ECO:0000259" key="6">
    <source>
        <dbReference type="SMART" id="SM01352"/>
    </source>
</evidence>
<comment type="subcellular location">
    <subcellularLocation>
        <location evidence="1">Membrane</location>
        <topology evidence="1">Single-pass membrane protein</topology>
    </subcellularLocation>
</comment>
<feature type="domain" description="APCDD1" evidence="6">
    <location>
        <begin position="9"/>
        <end position="136"/>
    </location>
</feature>
<name>A0AAW1D3E7_9HEMI</name>
<organism evidence="7 8">
    <name type="scientific">Rhynocoris fuscipes</name>
    <dbReference type="NCBI Taxonomy" id="488301"/>
    <lineage>
        <taxon>Eukaryota</taxon>
        <taxon>Metazoa</taxon>
        <taxon>Ecdysozoa</taxon>
        <taxon>Arthropoda</taxon>
        <taxon>Hexapoda</taxon>
        <taxon>Insecta</taxon>
        <taxon>Pterygota</taxon>
        <taxon>Neoptera</taxon>
        <taxon>Paraneoptera</taxon>
        <taxon>Hemiptera</taxon>
        <taxon>Heteroptera</taxon>
        <taxon>Panheteroptera</taxon>
        <taxon>Cimicomorpha</taxon>
        <taxon>Reduviidae</taxon>
        <taxon>Harpactorinae</taxon>
        <taxon>Harpactorini</taxon>
        <taxon>Rhynocoris</taxon>
    </lineage>
</organism>
<dbReference type="InterPro" id="IPR029405">
    <property type="entry name" value="APCDD1_dom"/>
</dbReference>
<keyword evidence="5" id="KW-0325">Glycoprotein</keyword>
<dbReference type="GO" id="GO:0005886">
    <property type="term" value="C:plasma membrane"/>
    <property type="evidence" value="ECO:0007669"/>
    <property type="project" value="InterPro"/>
</dbReference>
<dbReference type="PANTHER" id="PTHR31021">
    <property type="entry name" value="ADENOMATOSIS POLYPOSIS COLI DOWN-REGULATED 1"/>
    <property type="match status" value="1"/>
</dbReference>
<evidence type="ECO:0000256" key="2">
    <source>
        <dbReference type="ARBA" id="ARBA00022692"/>
    </source>
</evidence>
<dbReference type="Pfam" id="PF14921">
    <property type="entry name" value="APCDDC"/>
    <property type="match status" value="1"/>
</dbReference>
<evidence type="ECO:0000256" key="4">
    <source>
        <dbReference type="ARBA" id="ARBA00023136"/>
    </source>
</evidence>
<dbReference type="SMART" id="SM01352">
    <property type="entry name" value="APCDDC"/>
    <property type="match status" value="1"/>
</dbReference>
<gene>
    <name evidence="7" type="ORF">O3M35_011714</name>
</gene>
<dbReference type="GO" id="GO:0017147">
    <property type="term" value="F:Wnt-protein binding"/>
    <property type="evidence" value="ECO:0007669"/>
    <property type="project" value="InterPro"/>
</dbReference>
<accession>A0AAW1D3E7</accession>
<comment type="caution">
    <text evidence="7">The sequence shown here is derived from an EMBL/GenBank/DDBJ whole genome shotgun (WGS) entry which is preliminary data.</text>
</comment>
<dbReference type="InterPro" id="IPR042425">
    <property type="entry name" value="APCDD1"/>
</dbReference>
<keyword evidence="8" id="KW-1185">Reference proteome</keyword>
<dbReference type="PANTHER" id="PTHR31021:SF1">
    <property type="entry name" value="CHROMOSOME UNDETERMINED SCAFFOLD_56, WHOLE GENOME SHOTGUN SEQUENCE"/>
    <property type="match status" value="1"/>
</dbReference>
<evidence type="ECO:0000313" key="7">
    <source>
        <dbReference type="EMBL" id="KAK9503064.1"/>
    </source>
</evidence>
<evidence type="ECO:0000256" key="1">
    <source>
        <dbReference type="ARBA" id="ARBA00004167"/>
    </source>
</evidence>
<reference evidence="7 8" key="1">
    <citation type="submission" date="2022-12" db="EMBL/GenBank/DDBJ databases">
        <title>Chromosome-level genome assembly of true bugs.</title>
        <authorList>
            <person name="Ma L."/>
            <person name="Li H."/>
        </authorList>
    </citation>
    <scope>NUCLEOTIDE SEQUENCE [LARGE SCALE GENOMIC DNA]</scope>
    <source>
        <strain evidence="7">Lab_2022b</strain>
    </source>
</reference>
<sequence>MLQTADCEACVALDRSSATNPPSLVAAPRLPPYMSGEWVSTRCETRPMGLFLRRRLRVSGRTWHAEFRFFSDPKCTAPTLVAAAEGRYVAAKPLPGGVQRVPGAVDFDFMVDRGFLTLHDKGLVTSLQKDKKCGPPGVWQVIFFCV</sequence>
<dbReference type="GO" id="GO:0030178">
    <property type="term" value="P:negative regulation of Wnt signaling pathway"/>
    <property type="evidence" value="ECO:0007669"/>
    <property type="project" value="InterPro"/>
</dbReference>
<evidence type="ECO:0000313" key="8">
    <source>
        <dbReference type="Proteomes" id="UP001461498"/>
    </source>
</evidence>
<evidence type="ECO:0000256" key="3">
    <source>
        <dbReference type="ARBA" id="ARBA00022729"/>
    </source>
</evidence>
<protein>
    <recommendedName>
        <fullName evidence="6">APCDD1 domain-containing protein</fullName>
    </recommendedName>
</protein>
<keyword evidence="2" id="KW-0812">Transmembrane</keyword>
<evidence type="ECO:0000256" key="5">
    <source>
        <dbReference type="ARBA" id="ARBA00023180"/>
    </source>
</evidence>
<proteinExistence type="predicted"/>
<dbReference type="AlphaFoldDB" id="A0AAW1D3E7"/>
<dbReference type="EMBL" id="JAPXFL010000008">
    <property type="protein sequence ID" value="KAK9503064.1"/>
    <property type="molecule type" value="Genomic_DNA"/>
</dbReference>
<dbReference type="Proteomes" id="UP001461498">
    <property type="component" value="Unassembled WGS sequence"/>
</dbReference>